<sequence length="244" mass="26571">MTDEAARADQGLGYAVNAPYYDLIFPAEARDALAATLRTLLPDARAVAEIGPGTGWFTEVLAGLAGEVFAVEPARIMRAALTTRLARDPDLAARVTVLPEGALTARPPVPVDAVVMFNLVMHFSPARRPALWRRWADALAPGGLLLIEPQYPQRAEPVPATTVPGRALGRRRYDVVTRADVAGDDLVRWVNTYRTWDGDDLLSAETAEFDCHVISDERLASELADAGLEPLPAEGVHAWRRKEN</sequence>
<reference evidence="2 3" key="1">
    <citation type="submission" date="2020-10" db="EMBL/GenBank/DDBJ databases">
        <title>Sequencing the genomes of 1000 actinobacteria strains.</title>
        <authorList>
            <person name="Klenk H.-P."/>
        </authorList>
    </citation>
    <scope>NUCLEOTIDE SEQUENCE [LARGE SCALE GENOMIC DNA]</scope>
    <source>
        <strain evidence="2 3">DSM 46744</strain>
    </source>
</reference>
<accession>A0ABR9JRD0</accession>
<gene>
    <name evidence="2" type="ORF">H4W34_002886</name>
</gene>
<dbReference type="GO" id="GO:0032259">
    <property type="term" value="P:methylation"/>
    <property type="evidence" value="ECO:0007669"/>
    <property type="project" value="UniProtKB-KW"/>
</dbReference>
<dbReference type="Gene3D" id="3.40.50.150">
    <property type="entry name" value="Vaccinia Virus protein VP39"/>
    <property type="match status" value="1"/>
</dbReference>
<evidence type="ECO:0000313" key="2">
    <source>
        <dbReference type="EMBL" id="MBE1533053.1"/>
    </source>
</evidence>
<dbReference type="EMBL" id="JADBDZ010000001">
    <property type="protein sequence ID" value="MBE1533053.1"/>
    <property type="molecule type" value="Genomic_DNA"/>
</dbReference>
<name>A0ABR9JRD0_9ACTN</name>
<keyword evidence="3" id="KW-1185">Reference proteome</keyword>
<dbReference type="RefSeq" id="WP_192759663.1">
    <property type="nucleotide sequence ID" value="NZ_JADBDZ010000001.1"/>
</dbReference>
<protein>
    <submittedName>
        <fullName evidence="2">SAM-dependent methyltransferase</fullName>
    </submittedName>
</protein>
<dbReference type="CDD" id="cd02440">
    <property type="entry name" value="AdoMet_MTases"/>
    <property type="match status" value="1"/>
</dbReference>
<dbReference type="InterPro" id="IPR013217">
    <property type="entry name" value="Methyltransf_12"/>
</dbReference>
<comment type="caution">
    <text evidence="2">The sequence shown here is derived from an EMBL/GenBank/DDBJ whole genome shotgun (WGS) entry which is preliminary data.</text>
</comment>
<keyword evidence="2" id="KW-0808">Transferase</keyword>
<dbReference type="InterPro" id="IPR029063">
    <property type="entry name" value="SAM-dependent_MTases_sf"/>
</dbReference>
<keyword evidence="2" id="KW-0489">Methyltransferase</keyword>
<dbReference type="Proteomes" id="UP000627838">
    <property type="component" value="Unassembled WGS sequence"/>
</dbReference>
<evidence type="ECO:0000259" key="1">
    <source>
        <dbReference type="Pfam" id="PF08242"/>
    </source>
</evidence>
<dbReference type="SUPFAM" id="SSF53335">
    <property type="entry name" value="S-adenosyl-L-methionine-dependent methyltransferases"/>
    <property type="match status" value="1"/>
</dbReference>
<dbReference type="GO" id="GO:0008168">
    <property type="term" value="F:methyltransferase activity"/>
    <property type="evidence" value="ECO:0007669"/>
    <property type="project" value="UniProtKB-KW"/>
</dbReference>
<evidence type="ECO:0000313" key="3">
    <source>
        <dbReference type="Proteomes" id="UP000627838"/>
    </source>
</evidence>
<dbReference type="Pfam" id="PF08242">
    <property type="entry name" value="Methyltransf_12"/>
    <property type="match status" value="1"/>
</dbReference>
<feature type="domain" description="Methyltransferase type 12" evidence="1">
    <location>
        <begin position="49"/>
        <end position="145"/>
    </location>
</feature>
<proteinExistence type="predicted"/>
<organism evidence="2 3">
    <name type="scientific">Actinomadura algeriensis</name>
    <dbReference type="NCBI Taxonomy" id="1679523"/>
    <lineage>
        <taxon>Bacteria</taxon>
        <taxon>Bacillati</taxon>
        <taxon>Actinomycetota</taxon>
        <taxon>Actinomycetes</taxon>
        <taxon>Streptosporangiales</taxon>
        <taxon>Thermomonosporaceae</taxon>
        <taxon>Actinomadura</taxon>
    </lineage>
</organism>